<reference evidence="2 3" key="1">
    <citation type="submission" date="2019-10" db="EMBL/GenBank/DDBJ databases">
        <authorList>
            <person name="Palmer J.M."/>
        </authorList>
    </citation>
    <scope>NUCLEOTIDE SEQUENCE [LARGE SCALE GENOMIC DNA]</scope>
    <source>
        <strain evidence="2 3">TWF694</strain>
    </source>
</reference>
<dbReference type="Proteomes" id="UP001365542">
    <property type="component" value="Unassembled WGS sequence"/>
</dbReference>
<gene>
    <name evidence="2" type="ORF">TWF694_005220</name>
</gene>
<accession>A0AAV9WWH8</accession>
<sequence length="513" mass="60091">MEKLPAEISYSIVSYLDRPSLLALRCTNHLLANWALPRLVGALRLEDDDDEGYPRWDGRRKYPVKYVNMEEVVGDVLALAPFVKKLFVAPLYYQSGIWKIYEKERYKGYVDGYISQNDDPDLRDEIRQELRGDPDEDGYYDDSNNAEDEDEDEEDDENQADEVDALGEPVEVERSETEWDDLIEDTYYKRVRENRLDGYNAEMVKMKEVEKEWEAAVELQNKHIESAEAAICKLIERMRLLQSVEIKTRRAYGYKRFDWECDELIVYDPSLSTTTSSLDTFAKALHRASAHISELILRDVYSLHLQCSDHMLHAFRNLEKLEIYFLETGRWLETEPRTDDWAKVLAETRHTLRELTIRRLPEKYNRDMHCLQDLLGQSPKENLLPIVFPQLKQLSLAHLTTTSDFLGPFLAAQVELRILKTEKIALENSYSSWDKLAETLPAKLEIWHVEDNFERRDVGYGDVIQYNIMWSWRQDFIGKPPHDWELPGWGNDIKMGTPLGKAIFRRKPGHSLK</sequence>
<dbReference type="Gene3D" id="3.80.10.10">
    <property type="entry name" value="Ribonuclease Inhibitor"/>
    <property type="match status" value="1"/>
</dbReference>
<evidence type="ECO:0000313" key="3">
    <source>
        <dbReference type="Proteomes" id="UP001365542"/>
    </source>
</evidence>
<evidence type="ECO:0000256" key="1">
    <source>
        <dbReference type="SAM" id="MobiDB-lite"/>
    </source>
</evidence>
<dbReference type="AlphaFoldDB" id="A0AAV9WWH8"/>
<evidence type="ECO:0008006" key="4">
    <source>
        <dbReference type="Google" id="ProtNLM"/>
    </source>
</evidence>
<protein>
    <recommendedName>
        <fullName evidence="4">F-box domain-containing protein</fullName>
    </recommendedName>
</protein>
<dbReference type="InterPro" id="IPR032675">
    <property type="entry name" value="LRR_dom_sf"/>
</dbReference>
<organism evidence="2 3">
    <name type="scientific">Orbilia ellipsospora</name>
    <dbReference type="NCBI Taxonomy" id="2528407"/>
    <lineage>
        <taxon>Eukaryota</taxon>
        <taxon>Fungi</taxon>
        <taxon>Dikarya</taxon>
        <taxon>Ascomycota</taxon>
        <taxon>Pezizomycotina</taxon>
        <taxon>Orbiliomycetes</taxon>
        <taxon>Orbiliales</taxon>
        <taxon>Orbiliaceae</taxon>
        <taxon>Orbilia</taxon>
    </lineage>
</organism>
<proteinExistence type="predicted"/>
<dbReference type="EMBL" id="JAVHJO010000016">
    <property type="protein sequence ID" value="KAK6526639.1"/>
    <property type="molecule type" value="Genomic_DNA"/>
</dbReference>
<evidence type="ECO:0000313" key="2">
    <source>
        <dbReference type="EMBL" id="KAK6526639.1"/>
    </source>
</evidence>
<comment type="caution">
    <text evidence="2">The sequence shown here is derived from an EMBL/GenBank/DDBJ whole genome shotgun (WGS) entry which is preliminary data.</text>
</comment>
<name>A0AAV9WWH8_9PEZI</name>
<keyword evidence="3" id="KW-1185">Reference proteome</keyword>
<feature type="region of interest" description="Disordered" evidence="1">
    <location>
        <begin position="130"/>
        <end position="175"/>
    </location>
</feature>
<feature type="compositionally biased region" description="Acidic residues" evidence="1">
    <location>
        <begin position="134"/>
        <end position="165"/>
    </location>
</feature>